<evidence type="ECO:0000313" key="1">
    <source>
        <dbReference type="EMBL" id="GAB77532.1"/>
    </source>
</evidence>
<reference evidence="1 2" key="1">
    <citation type="submission" date="2012-08" db="EMBL/GenBank/DDBJ databases">
        <title>Whole genome shotgun sequence of Austwickia chelonae NBRC 105200.</title>
        <authorList>
            <person name="Yoshida I."/>
            <person name="Hosoyama A."/>
            <person name="Tsuchikane K."/>
            <person name="Katsumata H."/>
            <person name="Ando Y."/>
            <person name="Ohji S."/>
            <person name="Hamada M."/>
            <person name="Tamura T."/>
            <person name="Yamazoe A."/>
            <person name="Yamazaki S."/>
            <person name="Fujita N."/>
        </authorList>
    </citation>
    <scope>NUCLEOTIDE SEQUENCE [LARGE SCALE GENOMIC DNA]</scope>
    <source>
        <strain evidence="1 2">NBRC 105200</strain>
    </source>
</reference>
<accession>K6W6T7</accession>
<proteinExistence type="predicted"/>
<sequence>MPGLKECGGGWLVLRPSAKLPRSSKKDGRGMNRYTGKARLIDNVWIVRVEGVGPILGVSYQRARQLLSNV</sequence>
<dbReference type="Proteomes" id="UP000008495">
    <property type="component" value="Unassembled WGS sequence"/>
</dbReference>
<evidence type="ECO:0000313" key="2">
    <source>
        <dbReference type="Proteomes" id="UP000008495"/>
    </source>
</evidence>
<dbReference type="AlphaFoldDB" id="K6W6T7"/>
<dbReference type="EMBL" id="BAGZ01000005">
    <property type="protein sequence ID" value="GAB77532.1"/>
    <property type="molecule type" value="Genomic_DNA"/>
</dbReference>
<keyword evidence="2" id="KW-1185">Reference proteome</keyword>
<protein>
    <submittedName>
        <fullName evidence="1">Uncharacterized protein</fullName>
    </submittedName>
</protein>
<gene>
    <name evidence="1" type="ORF">AUCHE_05_04440</name>
</gene>
<comment type="caution">
    <text evidence="1">The sequence shown here is derived from an EMBL/GenBank/DDBJ whole genome shotgun (WGS) entry which is preliminary data.</text>
</comment>
<name>K6W6T7_9MICO</name>
<organism evidence="1 2">
    <name type="scientific">Austwickia chelonae NBRC 105200</name>
    <dbReference type="NCBI Taxonomy" id="1184607"/>
    <lineage>
        <taxon>Bacteria</taxon>
        <taxon>Bacillati</taxon>
        <taxon>Actinomycetota</taxon>
        <taxon>Actinomycetes</taxon>
        <taxon>Micrococcales</taxon>
        <taxon>Dermatophilaceae</taxon>
        <taxon>Austwickia</taxon>
    </lineage>
</organism>